<dbReference type="Gene3D" id="3.20.20.80">
    <property type="entry name" value="Glycosidases"/>
    <property type="match status" value="1"/>
</dbReference>
<gene>
    <name evidence="4" type="ORF">B0A48_02297</name>
</gene>
<feature type="signal peptide" evidence="3">
    <location>
        <begin position="1"/>
        <end position="17"/>
    </location>
</feature>
<evidence type="ECO:0000313" key="4">
    <source>
        <dbReference type="EMBL" id="OQO12833.1"/>
    </source>
</evidence>
<evidence type="ECO:0000256" key="2">
    <source>
        <dbReference type="SAM" id="MobiDB-lite"/>
    </source>
</evidence>
<reference evidence="5" key="1">
    <citation type="submission" date="2017-03" db="EMBL/GenBank/DDBJ databases">
        <title>Genomes of endolithic fungi from Antarctica.</title>
        <authorList>
            <person name="Coleine C."/>
            <person name="Masonjones S."/>
            <person name="Stajich J.E."/>
        </authorList>
    </citation>
    <scope>NUCLEOTIDE SEQUENCE [LARGE SCALE GENOMIC DNA]</scope>
    <source>
        <strain evidence="5">CCFEE 5527</strain>
    </source>
</reference>
<dbReference type="PROSITE" id="PS00653">
    <property type="entry name" value="GLYCOSYL_HYDROL_F1_2"/>
    <property type="match status" value="1"/>
</dbReference>
<dbReference type="STRING" id="1507870.A0A1V8TN80"/>
<organism evidence="4 5">
    <name type="scientific">Cryoendolithus antarcticus</name>
    <dbReference type="NCBI Taxonomy" id="1507870"/>
    <lineage>
        <taxon>Eukaryota</taxon>
        <taxon>Fungi</taxon>
        <taxon>Dikarya</taxon>
        <taxon>Ascomycota</taxon>
        <taxon>Pezizomycotina</taxon>
        <taxon>Dothideomycetes</taxon>
        <taxon>Dothideomycetidae</taxon>
        <taxon>Cladosporiales</taxon>
        <taxon>Cladosporiaceae</taxon>
        <taxon>Cryoendolithus</taxon>
    </lineage>
</organism>
<accession>A0A1V8TN80</accession>
<dbReference type="PANTHER" id="PTHR10353:SF53">
    <property type="entry name" value="BETA-1,4-GLUCOSIDASE (EUROFUNG)"/>
    <property type="match status" value="1"/>
</dbReference>
<evidence type="ECO:0000313" key="5">
    <source>
        <dbReference type="Proteomes" id="UP000192596"/>
    </source>
</evidence>
<feature type="compositionally biased region" description="Low complexity" evidence="2">
    <location>
        <begin position="42"/>
        <end position="56"/>
    </location>
</feature>
<keyword evidence="5" id="KW-1185">Reference proteome</keyword>
<dbReference type="Proteomes" id="UP000192596">
    <property type="component" value="Unassembled WGS sequence"/>
</dbReference>
<proteinExistence type="inferred from homology"/>
<dbReference type="PANTHER" id="PTHR10353">
    <property type="entry name" value="GLYCOSYL HYDROLASE"/>
    <property type="match status" value="1"/>
</dbReference>
<dbReference type="InterPro" id="IPR017853">
    <property type="entry name" value="GH"/>
</dbReference>
<dbReference type="InterPro" id="IPR001360">
    <property type="entry name" value="Glyco_hydro_1"/>
</dbReference>
<protein>
    <recommendedName>
        <fullName evidence="6">Glycoside hydrolase family 1 protein</fullName>
    </recommendedName>
</protein>
<dbReference type="OrthoDB" id="65569at2759"/>
<dbReference type="AlphaFoldDB" id="A0A1V8TN80"/>
<sequence length="634" mass="69939">MAQLIVLSAIYFSAALASPPGYGWSHSSHTWPQGGQWNSHCSPVSAPEPTATSPATCSATRTASYRPWSYTVETTLRYATALPSPLTLTTAYAPPYSQASTLLPTGLTTTSYSLNRNATTSNDGQYGQSAYAALWAAISYNTSVPFTTTASATPVASNELVYPPALYTPCPSSADACISCYKLPKDFVWGVAGSAFQIEGGLQEDGRGPGALDVNGALPNTDDLANGEVANMNYYLYKQDIARLAALGLPYYSFSISWTRIVPFGTAGSPINKAGLDHYDDVINTCLQYGIKPIVTLVHVDLPFAIPYQNPEFPDALLYYAKQVMTHYGDRVEYWATLNEPNIGYQNYTTGAYIWDAVPNVLNGHAQVYHWYKEVLKGTGQITIKFANNLAVPLDSTNPDDTRAALRYQDFILGIMGNPIFLGTQYPSEVMSTAGVNLTALTASELAYINGTSDFWSFDPYTAGFATSPPNGIDACAANIRDPNNPYCVINTNVQKDGWLNGQASFAYAYIAPQYVRQQLGYVWDVYKPKGVLIAEFGFNPYMEFTKTVEAQLYDLERTYYYQAFLRETLKSIYEDGVNVIGALGWSFADNDEFTSYDQQYGLQHVNRTNGLFTRSFKRSIFDFVDFFHEFVEK</sequence>
<name>A0A1V8TN80_9PEZI</name>
<dbReference type="GO" id="GO:0008422">
    <property type="term" value="F:beta-glucosidase activity"/>
    <property type="evidence" value="ECO:0007669"/>
    <property type="project" value="TreeGrafter"/>
</dbReference>
<dbReference type="EMBL" id="NAJO01000004">
    <property type="protein sequence ID" value="OQO12833.1"/>
    <property type="molecule type" value="Genomic_DNA"/>
</dbReference>
<keyword evidence="3" id="KW-0732">Signal</keyword>
<evidence type="ECO:0000256" key="1">
    <source>
        <dbReference type="RuleBase" id="RU003690"/>
    </source>
</evidence>
<dbReference type="Pfam" id="PF00232">
    <property type="entry name" value="Glyco_hydro_1"/>
    <property type="match status" value="1"/>
</dbReference>
<feature type="chain" id="PRO_5010738926" description="Glycoside hydrolase family 1 protein" evidence="3">
    <location>
        <begin position="18"/>
        <end position="634"/>
    </location>
</feature>
<dbReference type="InParanoid" id="A0A1V8TN80"/>
<evidence type="ECO:0008006" key="6">
    <source>
        <dbReference type="Google" id="ProtNLM"/>
    </source>
</evidence>
<dbReference type="GO" id="GO:0005975">
    <property type="term" value="P:carbohydrate metabolic process"/>
    <property type="evidence" value="ECO:0007669"/>
    <property type="project" value="InterPro"/>
</dbReference>
<dbReference type="InterPro" id="IPR033132">
    <property type="entry name" value="GH_1_N_CS"/>
</dbReference>
<comment type="caution">
    <text evidence="4">The sequence shown here is derived from an EMBL/GenBank/DDBJ whole genome shotgun (WGS) entry which is preliminary data.</text>
</comment>
<evidence type="ECO:0000256" key="3">
    <source>
        <dbReference type="SAM" id="SignalP"/>
    </source>
</evidence>
<dbReference type="SUPFAM" id="SSF51445">
    <property type="entry name" value="(Trans)glycosidases"/>
    <property type="match status" value="1"/>
</dbReference>
<feature type="region of interest" description="Disordered" evidence="2">
    <location>
        <begin position="37"/>
        <end position="56"/>
    </location>
</feature>
<comment type="similarity">
    <text evidence="1">Belongs to the glycosyl hydrolase 1 family.</text>
</comment>